<sequence>FDRRALGPSGFDTIIDLWLPLAWSLNMVNRSMGHPDLYPFVLPAAVLEKMCFVHTVIDEVTG</sequence>
<dbReference type="RefSeq" id="WP_205870829.1">
    <property type="nucleotide sequence ID" value="NZ_MIJD01000612.1"/>
</dbReference>
<dbReference type="InterPro" id="IPR031321">
    <property type="entry name" value="UCP012641"/>
</dbReference>
<dbReference type="EMBL" id="MIJD01000612">
    <property type="protein sequence ID" value="OPE44881.1"/>
    <property type="molecule type" value="Genomic_DNA"/>
</dbReference>
<feature type="non-terminal residue" evidence="1">
    <location>
        <position position="1"/>
    </location>
</feature>
<organism evidence="1 2">
    <name type="scientific">Mycolicibacterium diernhoferi</name>
    <dbReference type="NCBI Taxonomy" id="1801"/>
    <lineage>
        <taxon>Bacteria</taxon>
        <taxon>Bacillati</taxon>
        <taxon>Actinomycetota</taxon>
        <taxon>Actinomycetes</taxon>
        <taxon>Mycobacteriales</taxon>
        <taxon>Mycobacteriaceae</taxon>
        <taxon>Mycolicibacterium</taxon>
    </lineage>
</organism>
<comment type="caution">
    <text evidence="1">The sequence shown here is derived from an EMBL/GenBank/DDBJ whole genome shotgun (WGS) entry which is preliminary data.</text>
</comment>
<evidence type="ECO:0000313" key="2">
    <source>
        <dbReference type="Proteomes" id="UP000191039"/>
    </source>
</evidence>
<dbReference type="Pfam" id="PF15887">
    <property type="entry name" value="Peptidase_Mx"/>
    <property type="match status" value="1"/>
</dbReference>
<evidence type="ECO:0000313" key="1">
    <source>
        <dbReference type="EMBL" id="OPE44881.1"/>
    </source>
</evidence>
<dbReference type="Proteomes" id="UP000191039">
    <property type="component" value="Unassembled WGS sequence"/>
</dbReference>
<accession>A0A1T3VS91</accession>
<dbReference type="AlphaFoldDB" id="A0A1T3VS91"/>
<reference evidence="1 2" key="1">
    <citation type="submission" date="2016-09" db="EMBL/GenBank/DDBJ databases">
        <title>genome sequences of unsequenced Mycobacteria.</title>
        <authorList>
            <person name="Greninger A.L."/>
            <person name="Jerome K.R."/>
            <person name="Mcnair B."/>
            <person name="Wallis C."/>
            <person name="Fang F."/>
        </authorList>
    </citation>
    <scope>NUCLEOTIDE SEQUENCE [LARGE SCALE GENOMIC DNA]</scope>
    <source>
        <strain evidence="1 2">BM1</strain>
    </source>
</reference>
<protein>
    <submittedName>
        <fullName evidence="1">Uncharacterized protein</fullName>
    </submittedName>
</protein>
<proteinExistence type="predicted"/>
<name>A0A1T3VS91_9MYCO</name>
<gene>
    <name evidence="1" type="ORF">BV510_30010</name>
</gene>